<dbReference type="InterPro" id="IPR011008">
    <property type="entry name" value="Dimeric_a/b-barrel"/>
</dbReference>
<dbReference type="AlphaFoldDB" id="A0A095Y494"/>
<comment type="caution">
    <text evidence="3">The sequence shown here is derived from an EMBL/GenBank/DDBJ whole genome shotgun (WGS) entry which is preliminary data.</text>
</comment>
<dbReference type="EMBL" id="JRNE01000042">
    <property type="protein sequence ID" value="KGF17083.1"/>
    <property type="molecule type" value="Genomic_DNA"/>
</dbReference>
<sequence length="111" mass="12149">MQYLLSVHGRRDINPYDSDEDMHAAFERVGVFNQSLQDRGHWVLAGGLVPPEDARTILPDGSVVDGPYLDADTFPSGFWIIEADSDETALNLATEAAEACANTVEIRALTE</sequence>
<dbReference type="RefSeq" id="WP_035121576.1">
    <property type="nucleotide sequence ID" value="NZ_JRNE01000042.1"/>
</dbReference>
<gene>
    <name evidence="3" type="ORF">HMPREF1650_04990</name>
    <name evidence="4" type="ORF">HMPREF1650_05740</name>
</gene>
<organism evidence="3 5">
    <name type="scientific">Corynebacterium freneyi DNF00450</name>
    <dbReference type="NCBI Taxonomy" id="1287475"/>
    <lineage>
        <taxon>Bacteria</taxon>
        <taxon>Bacillati</taxon>
        <taxon>Actinomycetota</taxon>
        <taxon>Actinomycetes</taxon>
        <taxon>Mycobacteriales</taxon>
        <taxon>Corynebacteriaceae</taxon>
        <taxon>Corynebacterium</taxon>
    </lineage>
</organism>
<proteinExistence type="inferred from homology"/>
<accession>A0A095Y494</accession>
<dbReference type="SUPFAM" id="SSF54909">
    <property type="entry name" value="Dimeric alpha+beta barrel"/>
    <property type="match status" value="1"/>
</dbReference>
<evidence type="ECO:0000256" key="1">
    <source>
        <dbReference type="ARBA" id="ARBA00007689"/>
    </source>
</evidence>
<dbReference type="EMBL" id="JRNE01000042">
    <property type="protein sequence ID" value="KGF17183.1"/>
    <property type="molecule type" value="Genomic_DNA"/>
</dbReference>
<dbReference type="InterPro" id="IPR005545">
    <property type="entry name" value="YCII"/>
</dbReference>
<evidence type="ECO:0000313" key="5">
    <source>
        <dbReference type="Proteomes" id="UP000029548"/>
    </source>
</evidence>
<evidence type="ECO:0000313" key="4">
    <source>
        <dbReference type="EMBL" id="KGF17183.1"/>
    </source>
</evidence>
<name>A0A095Y494_9CORY</name>
<protein>
    <recommendedName>
        <fullName evidence="2">YCII-related domain-containing protein</fullName>
    </recommendedName>
</protein>
<dbReference type="Pfam" id="PF03795">
    <property type="entry name" value="YCII"/>
    <property type="match status" value="1"/>
</dbReference>
<dbReference type="Proteomes" id="UP000029548">
    <property type="component" value="Unassembled WGS sequence"/>
</dbReference>
<reference evidence="3 5" key="1">
    <citation type="submission" date="2014-07" db="EMBL/GenBank/DDBJ databases">
        <authorList>
            <person name="McCorrison J."/>
            <person name="Sanka R."/>
            <person name="Torralba M."/>
            <person name="Gillis M."/>
            <person name="Haft D.H."/>
            <person name="Methe B."/>
            <person name="Sutton G."/>
            <person name="Nelson K.E."/>
        </authorList>
    </citation>
    <scope>NUCLEOTIDE SEQUENCE [LARGE SCALE GENOMIC DNA]</scope>
    <source>
        <strain evidence="3 5">DNF00450</strain>
    </source>
</reference>
<dbReference type="PANTHER" id="PTHR35174">
    <property type="entry name" value="BLL7171 PROTEIN-RELATED"/>
    <property type="match status" value="1"/>
</dbReference>
<feature type="domain" description="YCII-related" evidence="2">
    <location>
        <begin position="20"/>
        <end position="110"/>
    </location>
</feature>
<dbReference type="PANTHER" id="PTHR35174:SF3">
    <property type="entry name" value="BLL7171 PROTEIN"/>
    <property type="match status" value="1"/>
</dbReference>
<evidence type="ECO:0000313" key="3">
    <source>
        <dbReference type="EMBL" id="KGF17083.1"/>
    </source>
</evidence>
<dbReference type="eggNOG" id="COG3795">
    <property type="taxonomic scope" value="Bacteria"/>
</dbReference>
<evidence type="ECO:0000259" key="2">
    <source>
        <dbReference type="Pfam" id="PF03795"/>
    </source>
</evidence>
<dbReference type="Gene3D" id="3.30.70.1060">
    <property type="entry name" value="Dimeric alpha+beta barrel"/>
    <property type="match status" value="1"/>
</dbReference>
<comment type="similarity">
    <text evidence="1">Belongs to the YciI family.</text>
</comment>